<evidence type="ECO:0000259" key="2">
    <source>
        <dbReference type="Pfam" id="PF07687"/>
    </source>
</evidence>
<feature type="domain" description="Peptidase M20 dimerisation" evidence="2">
    <location>
        <begin position="197"/>
        <end position="291"/>
    </location>
</feature>
<dbReference type="NCBIfam" id="TIGR01891">
    <property type="entry name" value="amidohydrolases"/>
    <property type="match status" value="1"/>
</dbReference>
<keyword evidence="4" id="KW-1185">Reference proteome</keyword>
<dbReference type="Proteomes" id="UP000715095">
    <property type="component" value="Unassembled WGS sequence"/>
</dbReference>
<sequence length="402" mass="43801">MASENWVHAEKLPERFLTWADEAAALRRKIHSNPELGFETSKTCALIERALRSYGITAIDAESVRGGLIVTIEGNRPGKTVALRADIDALSMPDESGTPWASTICRNHACGHDGHAAWLMLALRDLAADRNFPGRIVAIFQPAEEIGRGALAVVESGLFEKEAIAEIYGAHNDSLLPAGEFSFRAGPLQASCDFFYIRLVGRGIHAARPHMGIDTMPAAGLLINSLQTIVSRKTDALEPVVLSISSIEAGKYDAPNVIPNELRMSGTVRTYSEVCRTEVERQMRLMVEHVAAAQSCTGEVRYDRLTSVVVNDAAATEAASTLAKRLFGSKFVKTTPQTTGGEDFSEYQKKAPGIMFRIGIVDEQHEAATHNPKYDFNDRVLPAAAYFFATLARERLAALEAV</sequence>
<dbReference type="InterPro" id="IPR036264">
    <property type="entry name" value="Bact_exopeptidase_dim_dom"/>
</dbReference>
<gene>
    <name evidence="3" type="ORF">H6A60_04405</name>
</gene>
<evidence type="ECO:0000313" key="4">
    <source>
        <dbReference type="Proteomes" id="UP000715095"/>
    </source>
</evidence>
<dbReference type="EMBL" id="JACJJC010000005">
    <property type="protein sequence ID" value="MBM6703729.1"/>
    <property type="molecule type" value="Genomic_DNA"/>
</dbReference>
<dbReference type="RefSeq" id="WP_205102204.1">
    <property type="nucleotide sequence ID" value="NZ_JACJJC010000005.1"/>
</dbReference>
<dbReference type="SUPFAM" id="SSF55031">
    <property type="entry name" value="Bacterial exopeptidase dimerisation domain"/>
    <property type="match status" value="1"/>
</dbReference>
<protein>
    <submittedName>
        <fullName evidence="3">Amidohydrolase</fullName>
    </submittedName>
</protein>
<keyword evidence="1" id="KW-0378">Hydrolase</keyword>
<reference evidence="3 4" key="1">
    <citation type="journal article" date="2021" name="Sci. Rep.">
        <title>The distribution of antibiotic resistance genes in chicken gut microbiota commensals.</title>
        <authorList>
            <person name="Juricova H."/>
            <person name="Matiasovicova J."/>
            <person name="Kubasova T."/>
            <person name="Cejkova D."/>
            <person name="Rychlik I."/>
        </authorList>
    </citation>
    <scope>NUCLEOTIDE SEQUENCE [LARGE SCALE GENOMIC DNA]</scope>
    <source>
        <strain evidence="3 4">An829</strain>
    </source>
</reference>
<dbReference type="Pfam" id="PF01546">
    <property type="entry name" value="Peptidase_M20"/>
    <property type="match status" value="1"/>
</dbReference>
<accession>A0ABS2DR03</accession>
<dbReference type="PANTHER" id="PTHR11014">
    <property type="entry name" value="PEPTIDASE M20 FAMILY MEMBER"/>
    <property type="match status" value="1"/>
</dbReference>
<dbReference type="InterPro" id="IPR011650">
    <property type="entry name" value="Peptidase_M20_dimer"/>
</dbReference>
<dbReference type="Gene3D" id="3.30.70.360">
    <property type="match status" value="1"/>
</dbReference>
<comment type="caution">
    <text evidence="3">The sequence shown here is derived from an EMBL/GenBank/DDBJ whole genome shotgun (WGS) entry which is preliminary data.</text>
</comment>
<dbReference type="InterPro" id="IPR017439">
    <property type="entry name" value="Amidohydrolase"/>
</dbReference>
<dbReference type="InterPro" id="IPR002933">
    <property type="entry name" value="Peptidase_M20"/>
</dbReference>
<dbReference type="Pfam" id="PF07687">
    <property type="entry name" value="M20_dimer"/>
    <property type="match status" value="1"/>
</dbReference>
<dbReference type="Gene3D" id="3.40.630.10">
    <property type="entry name" value="Zn peptidases"/>
    <property type="match status" value="1"/>
</dbReference>
<organism evidence="3 4">
    <name type="scientific">Sutterella massiliensis</name>
    <dbReference type="NCBI Taxonomy" id="1816689"/>
    <lineage>
        <taxon>Bacteria</taxon>
        <taxon>Pseudomonadati</taxon>
        <taxon>Pseudomonadota</taxon>
        <taxon>Betaproteobacteria</taxon>
        <taxon>Burkholderiales</taxon>
        <taxon>Sutterellaceae</taxon>
        <taxon>Sutterella</taxon>
    </lineage>
</organism>
<evidence type="ECO:0000313" key="3">
    <source>
        <dbReference type="EMBL" id="MBM6703729.1"/>
    </source>
</evidence>
<proteinExistence type="predicted"/>
<dbReference type="SUPFAM" id="SSF53187">
    <property type="entry name" value="Zn-dependent exopeptidases"/>
    <property type="match status" value="1"/>
</dbReference>
<dbReference type="PIRSF" id="PIRSF005962">
    <property type="entry name" value="Pept_M20D_amidohydro"/>
    <property type="match status" value="1"/>
</dbReference>
<evidence type="ECO:0000256" key="1">
    <source>
        <dbReference type="ARBA" id="ARBA00022801"/>
    </source>
</evidence>
<dbReference type="PANTHER" id="PTHR11014:SF63">
    <property type="entry name" value="METALLOPEPTIDASE, PUTATIVE (AFU_ORTHOLOGUE AFUA_6G09600)-RELATED"/>
    <property type="match status" value="1"/>
</dbReference>
<name>A0ABS2DR03_9BURK</name>